<evidence type="ECO:0000313" key="2">
    <source>
        <dbReference type="Proteomes" id="UP000553948"/>
    </source>
</evidence>
<reference evidence="1 2" key="1">
    <citation type="submission" date="2020-07" db="EMBL/GenBank/DDBJ databases">
        <title>Diversity of carbapenemase encoding genes among Pseudomonas putida group clinical isolates in a tertiary Brazilian hospital.</title>
        <authorList>
            <person name="Alberto-Lei F."/>
            <person name="Nodari C.S."/>
            <person name="Streling A.P."/>
            <person name="Paulino J.T."/>
            <person name="Bessa-Neto F.O."/>
            <person name="Cayo R."/>
            <person name="Gales A.C."/>
        </authorList>
    </citation>
    <scope>NUCLEOTIDE SEQUENCE [LARGE SCALE GENOMIC DNA]</scope>
    <source>
        <strain evidence="1 2">12464</strain>
    </source>
</reference>
<comment type="caution">
    <text evidence="1">The sequence shown here is derived from an EMBL/GenBank/DDBJ whole genome shotgun (WGS) entry which is preliminary data.</text>
</comment>
<dbReference type="Proteomes" id="UP000553948">
    <property type="component" value="Unassembled WGS sequence"/>
</dbReference>
<dbReference type="RefSeq" id="WP_147314281.1">
    <property type="nucleotide sequence ID" value="NZ_CP060529.1"/>
</dbReference>
<evidence type="ECO:0000313" key="1">
    <source>
        <dbReference type="EMBL" id="MBA6117643.1"/>
    </source>
</evidence>
<proteinExistence type="predicted"/>
<dbReference type="EMBL" id="JACGDG010000016">
    <property type="protein sequence ID" value="MBA6117643.1"/>
    <property type="molecule type" value="Genomic_DNA"/>
</dbReference>
<organism evidence="1 2">
    <name type="scientific">Pseudomonas putida</name>
    <name type="common">Arthrobacter siderocapsulatus</name>
    <dbReference type="NCBI Taxonomy" id="303"/>
    <lineage>
        <taxon>Bacteria</taxon>
        <taxon>Pseudomonadati</taxon>
        <taxon>Pseudomonadota</taxon>
        <taxon>Gammaproteobacteria</taxon>
        <taxon>Pseudomonadales</taxon>
        <taxon>Pseudomonadaceae</taxon>
        <taxon>Pseudomonas</taxon>
    </lineage>
</organism>
<sequence length="110" mass="12131">MTNTIVCPANSRLTDEQLSILSMVFNRPARAQLIELRNILSDYRAAFRVYKAGEVTFDMEGLAQRVLVKCPAKTLDRLNQLLDQGLCLQAIAVTPLKIPLSGPEGISLTT</sequence>
<name>A0A7W2QK64_PSEPU</name>
<dbReference type="AlphaFoldDB" id="A0A7W2QK64"/>
<gene>
    <name evidence="1" type="ORF">H4C47_18145</name>
</gene>
<protein>
    <submittedName>
        <fullName evidence="1">Uncharacterized protein</fullName>
    </submittedName>
</protein>
<accession>A0A7W2QK64</accession>